<keyword evidence="2" id="KW-1185">Reference proteome</keyword>
<dbReference type="RefSeq" id="WP_310010499.1">
    <property type="nucleotide sequence ID" value="NZ_JAVDQT010000001.1"/>
</dbReference>
<protein>
    <submittedName>
        <fullName evidence="1">Uncharacterized protein</fullName>
    </submittedName>
</protein>
<organism evidence="1 2">
    <name type="scientific">Brucella pseudogrignonensis</name>
    <dbReference type="NCBI Taxonomy" id="419475"/>
    <lineage>
        <taxon>Bacteria</taxon>
        <taxon>Pseudomonadati</taxon>
        <taxon>Pseudomonadota</taxon>
        <taxon>Alphaproteobacteria</taxon>
        <taxon>Hyphomicrobiales</taxon>
        <taxon>Brucellaceae</taxon>
        <taxon>Brucella/Ochrobactrum group</taxon>
        <taxon>Brucella</taxon>
    </lineage>
</organism>
<sequence length="268" mass="28680">MSLTALAVRIATIHALKGRTFAEDRVFDSKINPVNLVAKSEARPVIIVTTDDDNVDITGKDLRAGDHKLELVIEVAVTQNISVEVAKDQTTEVLTIPATDAGLEATVGLLGWQIAKALSADGGEWGDLWRVIVTNVHTVSSRRGADDENGVRYAARQYIYSLDHIHEPTPGEPIDPGSGWGRVIAMFKADPELANLGKLIEAEITKGEYLPWEIARGQLGVANDAAEIIGTTPIGIEEIVPLASVELTDGFVLDQATADEAGGPENET</sequence>
<comment type="caution">
    <text evidence="1">The sequence shown here is derived from an EMBL/GenBank/DDBJ whole genome shotgun (WGS) entry which is preliminary data.</text>
</comment>
<dbReference type="Proteomes" id="UP001184614">
    <property type="component" value="Unassembled WGS sequence"/>
</dbReference>
<reference evidence="1 2" key="1">
    <citation type="submission" date="2023-07" db="EMBL/GenBank/DDBJ databases">
        <title>Sorghum-associated microbial communities from plants grown in Nebraska, USA.</title>
        <authorList>
            <person name="Schachtman D."/>
        </authorList>
    </citation>
    <scope>NUCLEOTIDE SEQUENCE [LARGE SCALE GENOMIC DNA]</scope>
    <source>
        <strain evidence="1 2">DS1730</strain>
    </source>
</reference>
<accession>A0ABU1M622</accession>
<dbReference type="EMBL" id="JAVDQT010000001">
    <property type="protein sequence ID" value="MDR6431300.1"/>
    <property type="molecule type" value="Genomic_DNA"/>
</dbReference>
<proteinExistence type="predicted"/>
<name>A0ABU1M622_9HYPH</name>
<evidence type="ECO:0000313" key="2">
    <source>
        <dbReference type="Proteomes" id="UP001184614"/>
    </source>
</evidence>
<evidence type="ECO:0000313" key="1">
    <source>
        <dbReference type="EMBL" id="MDR6431300.1"/>
    </source>
</evidence>
<gene>
    <name evidence="1" type="ORF">J2782_001005</name>
</gene>